<dbReference type="GO" id="GO:0004805">
    <property type="term" value="F:trehalose-phosphatase activity"/>
    <property type="evidence" value="ECO:0007669"/>
    <property type="project" value="TreeGrafter"/>
</dbReference>
<gene>
    <name evidence="6" type="ORF">APUTEX25_000783</name>
</gene>
<evidence type="ECO:0000313" key="6">
    <source>
        <dbReference type="EMBL" id="RMZ52664.1"/>
    </source>
</evidence>
<dbReference type="FunFam" id="3.30.70.1020:FF:000002">
    <property type="entry name" value="Trehalose-6-phosphate synthase 2"/>
    <property type="match status" value="1"/>
</dbReference>
<proteinExistence type="inferred from homology"/>
<dbReference type="PROSITE" id="PS01229">
    <property type="entry name" value="COF_2"/>
    <property type="match status" value="1"/>
</dbReference>
<evidence type="ECO:0000313" key="7">
    <source>
        <dbReference type="Proteomes" id="UP000279271"/>
    </source>
</evidence>
<dbReference type="AlphaFoldDB" id="A0A3M7KS29"/>
<dbReference type="CDD" id="cd03788">
    <property type="entry name" value="GT20_TPS"/>
    <property type="match status" value="1"/>
</dbReference>
<evidence type="ECO:0000256" key="3">
    <source>
        <dbReference type="ARBA" id="ARBA00022676"/>
    </source>
</evidence>
<comment type="similarity">
    <text evidence="1">In the N-terminal section; belongs to the glycosyltransferase 20 family.</text>
</comment>
<sequence length="1147" mass="126048">MSNPCVADEFASGARRVELILSDVDGTLLDHSQTLTPGVKAAVEAASAAGVPLILATGKALGPWVGPVLEALPLPLPRIHMQGLHIVDPKEGVIFDRTLDEAIFHDTLAFCREHGITLTGYRPNNVYCEETNEHTDRLIFYGEPTPEAIGAWNEELGYSFNKLLVMSDHPSMLRLRPLLEARLTGRAALTSALPGMVEILPPGASKGAGVAWLLQRLGVDPGACMAMGDGENDVEMLRLVGLGVAMGNAVEAASAAADAHTAPNDEDGVARAIEKYFSRKSFTNLQALAAGDFGGSMSELAGGGPLSAFHAGGKKGSTTSMDSDSINRRSQSTDVFETQSRPLVHRRLIFVCNQLPLRVKGQGKGAWSFEWDEDALIAQAREGLPEDMEAVYVGCLPMEVDGADQDEVSQHLQTEFQCHPVFLGEELKNSYYRQFCKQQLWPLLHYLIPLNPTGVNRFDPDLWSAYVRANMVFANKLVEVLGSLEDDFVWIHDYHLLVLPSLLRKRFHRIKCGIFLHSPFPSSEIFRTFPRREEVMRAMLNADIIGFHTFDYARHFLSCCSRMLGLEHKTNRGAILIDYYGRDVCIKIMPTGIKPERLLAAFDWSDTLWRRGELCAQFEGKTVLMGIDDMDVFKGIELKLQAFEQVLIHHAEWRGRLVLVQVTSAARAPGKDVDELHSFVVALVRRINDRFRAPGYEPVVWVERPVPLYERMALLSVADCVVVTATRDGMNLLPYEYVVARQGAAAAVGGGGPGGVDAAGGDAAGGLAGGAAAPQATHSMLVVSEFVGCSPSLSGAIRVNPWSIEALRDAIYTAIRLPLEDRAARHEKHWKYSYLADFQRFTKDHARLQCFDLGFALNTFRMVALTSNFRKLPTDTLLKTYSRSGKRVFLLDHDGTLVPQGESSSRPGDAVLRVLQGLTANPANTVYVISGRARTELESFFSGVSRLGLAAEHGFYWRPPGSEAWSTQDPEARFDWRDIVLPILQVYKESTDGSYIEAKESALVWHYHDADPDFGSWQAKELLDHLEGVLSNEPIEVVPGQSIVEVKPQGVSKGRVVERVLHDALESGEAPDFVLCIGNDRSDEDMFSAMENMNFSPHIPTEVFACTVGQKPSKAPYYVNDPAEVQATLSKIVDVEAAAPADAASAH</sequence>
<dbReference type="InterPro" id="IPR003337">
    <property type="entry name" value="Trehalose_PPase"/>
</dbReference>
<dbReference type="SFLD" id="SFLDG01140">
    <property type="entry name" value="C2.B:_Phosphomannomutase_and_P"/>
    <property type="match status" value="1"/>
</dbReference>
<evidence type="ECO:0000256" key="4">
    <source>
        <dbReference type="ARBA" id="ARBA00022679"/>
    </source>
</evidence>
<accession>A0A3M7KS29</accession>
<dbReference type="EMBL" id="QOKY01000202">
    <property type="protein sequence ID" value="RMZ52664.1"/>
    <property type="molecule type" value="Genomic_DNA"/>
</dbReference>
<dbReference type="Gene3D" id="3.30.1240.10">
    <property type="match status" value="1"/>
</dbReference>
<dbReference type="InterPro" id="IPR001830">
    <property type="entry name" value="Glyco_trans_20"/>
</dbReference>
<evidence type="ECO:0000256" key="5">
    <source>
        <dbReference type="SAM" id="MobiDB-lite"/>
    </source>
</evidence>
<dbReference type="InterPro" id="IPR000150">
    <property type="entry name" value="Cof"/>
</dbReference>
<name>A0A3M7KS29_AUXPR</name>
<dbReference type="InterPro" id="IPR036412">
    <property type="entry name" value="HAD-like_sf"/>
</dbReference>
<feature type="compositionally biased region" description="Polar residues" evidence="5">
    <location>
        <begin position="316"/>
        <end position="334"/>
    </location>
</feature>
<comment type="caution">
    <text evidence="6">The sequence shown here is derived from an EMBL/GenBank/DDBJ whole genome shotgun (WGS) entry which is preliminary data.</text>
</comment>
<dbReference type="GO" id="GO:0005829">
    <property type="term" value="C:cytosol"/>
    <property type="evidence" value="ECO:0007669"/>
    <property type="project" value="TreeGrafter"/>
</dbReference>
<dbReference type="GO" id="GO:0016757">
    <property type="term" value="F:glycosyltransferase activity"/>
    <property type="evidence" value="ECO:0007669"/>
    <property type="project" value="UniProtKB-KW"/>
</dbReference>
<reference evidence="7" key="1">
    <citation type="journal article" date="2018" name="Algal Res.">
        <title>Characterization of plant carbon substrate utilization by Auxenochlorella protothecoides.</title>
        <authorList>
            <person name="Vogler B.W."/>
            <person name="Starkenburg S.R."/>
            <person name="Sudasinghe N."/>
            <person name="Schambach J.Y."/>
            <person name="Rollin J.A."/>
            <person name="Pattathil S."/>
            <person name="Barry A.N."/>
        </authorList>
    </citation>
    <scope>NUCLEOTIDE SEQUENCE [LARGE SCALE GENOMIC DNA]</scope>
    <source>
        <strain evidence="7">UTEX 25</strain>
    </source>
</reference>
<dbReference type="FunFam" id="3.40.50.2000:FF:000010">
    <property type="entry name" value="Alpha,alpha-trehalose-phosphate synthase"/>
    <property type="match status" value="1"/>
</dbReference>
<dbReference type="InterPro" id="IPR023214">
    <property type="entry name" value="HAD_sf"/>
</dbReference>
<dbReference type="FunFam" id="3.40.50.1000:FF:000052">
    <property type="entry name" value="Alpha,alpha-trehalose-phosphate synthase [UDP-forming] 6"/>
    <property type="match status" value="1"/>
</dbReference>
<keyword evidence="3" id="KW-0328">Glycosyltransferase</keyword>
<dbReference type="Pfam" id="PF08282">
    <property type="entry name" value="Hydrolase_3"/>
    <property type="match status" value="1"/>
</dbReference>
<dbReference type="Pfam" id="PF00982">
    <property type="entry name" value="Glyco_transf_20"/>
    <property type="match status" value="1"/>
</dbReference>
<dbReference type="NCBIfam" id="TIGR00099">
    <property type="entry name" value="Cof-subfamily"/>
    <property type="match status" value="1"/>
</dbReference>
<feature type="region of interest" description="Disordered" evidence="5">
    <location>
        <begin position="311"/>
        <end position="334"/>
    </location>
</feature>
<dbReference type="GO" id="GO:0005992">
    <property type="term" value="P:trehalose biosynthetic process"/>
    <property type="evidence" value="ECO:0007669"/>
    <property type="project" value="InterPro"/>
</dbReference>
<dbReference type="FunFam" id="3.40.50.2000:FF:000079">
    <property type="entry name" value="Trehalose-6-phosphate synthase 8"/>
    <property type="match status" value="1"/>
</dbReference>
<dbReference type="Pfam" id="PF02358">
    <property type="entry name" value="Trehalose_PPase"/>
    <property type="match status" value="1"/>
</dbReference>
<dbReference type="CDD" id="cd01627">
    <property type="entry name" value="HAD_TPP"/>
    <property type="match status" value="1"/>
</dbReference>
<keyword evidence="4" id="KW-0808">Transferase</keyword>
<dbReference type="Proteomes" id="UP000279271">
    <property type="component" value="Unassembled WGS sequence"/>
</dbReference>
<organism evidence="6 7">
    <name type="scientific">Auxenochlorella protothecoides</name>
    <name type="common">Green microalga</name>
    <name type="synonym">Chlorella protothecoides</name>
    <dbReference type="NCBI Taxonomy" id="3075"/>
    <lineage>
        <taxon>Eukaryota</taxon>
        <taxon>Viridiplantae</taxon>
        <taxon>Chlorophyta</taxon>
        <taxon>core chlorophytes</taxon>
        <taxon>Trebouxiophyceae</taxon>
        <taxon>Chlorellales</taxon>
        <taxon>Chlorellaceae</taxon>
        <taxon>Auxenochlorella</taxon>
    </lineage>
</organism>
<dbReference type="Gene3D" id="3.30.70.1020">
    <property type="entry name" value="Trehalose-6-phosphate phosphatase related protein, domain 2"/>
    <property type="match status" value="1"/>
</dbReference>
<comment type="similarity">
    <text evidence="2">In the C-terminal section; belongs to the trehalose phosphatase family.</text>
</comment>
<dbReference type="Gene3D" id="3.40.50.1000">
    <property type="entry name" value="HAD superfamily/HAD-like"/>
    <property type="match status" value="2"/>
</dbReference>
<protein>
    <submittedName>
        <fullName evidence="6">Uncharacterized protein</fullName>
    </submittedName>
</protein>
<feature type="non-terminal residue" evidence="6">
    <location>
        <position position="1147"/>
    </location>
</feature>
<dbReference type="NCBIfam" id="TIGR01484">
    <property type="entry name" value="HAD-SF-IIB"/>
    <property type="match status" value="2"/>
</dbReference>
<evidence type="ECO:0000256" key="2">
    <source>
        <dbReference type="ARBA" id="ARBA00006330"/>
    </source>
</evidence>
<dbReference type="Gene3D" id="3.40.50.2000">
    <property type="entry name" value="Glycogen Phosphorylase B"/>
    <property type="match status" value="2"/>
</dbReference>
<dbReference type="SFLD" id="SFLDS00003">
    <property type="entry name" value="Haloacid_Dehalogenase"/>
    <property type="match status" value="1"/>
</dbReference>
<dbReference type="SUPFAM" id="SSF56784">
    <property type="entry name" value="HAD-like"/>
    <property type="match status" value="2"/>
</dbReference>
<dbReference type="NCBIfam" id="TIGR00685">
    <property type="entry name" value="T6PP"/>
    <property type="match status" value="1"/>
</dbReference>
<dbReference type="PANTHER" id="PTHR10788:SF94">
    <property type="entry name" value="ALPHA,ALPHA-TREHALOSE-PHOSPHATE SYNTHASE [UDP-FORMING] 5"/>
    <property type="match status" value="1"/>
</dbReference>
<evidence type="ECO:0000256" key="1">
    <source>
        <dbReference type="ARBA" id="ARBA00005409"/>
    </source>
</evidence>
<dbReference type="InterPro" id="IPR006379">
    <property type="entry name" value="HAD-SF_hydro_IIB"/>
</dbReference>
<dbReference type="PANTHER" id="PTHR10788">
    <property type="entry name" value="TREHALOSE-6-PHOSPHATE SYNTHASE"/>
    <property type="match status" value="1"/>
</dbReference>
<dbReference type="SUPFAM" id="SSF53756">
    <property type="entry name" value="UDP-Glycosyltransferase/glycogen phosphorylase"/>
    <property type="match status" value="1"/>
</dbReference>